<dbReference type="EMBL" id="RBNJ01004326">
    <property type="protein sequence ID" value="RUS30068.1"/>
    <property type="molecule type" value="Genomic_DNA"/>
</dbReference>
<keyword evidence="1" id="KW-1133">Transmembrane helix</keyword>
<evidence type="ECO:0000313" key="2">
    <source>
        <dbReference type="EMBL" id="RUS30068.1"/>
    </source>
</evidence>
<sequence length="202" mass="23705">MPRITSHRRRVRLVRRPGGILRQFQHLRECVCLRRVPGRVSRTRFQRLFHNGYLLYWDHSLVRHVWSTTFLTGVDSAVGYRGVMLIGTVVMPAGLFLASFSTRLGKLRTPVIRHHCFQIHNQSRKRPLLSLFPSEAMALICHARSHIRMWLRSSLSTKLVRRLAMVHQTSRSGQRHRHQWIRSVLKYLLLHSALVHLFSPTL</sequence>
<feature type="transmembrane region" description="Helical" evidence="1">
    <location>
        <begin position="78"/>
        <end position="98"/>
    </location>
</feature>
<dbReference type="AlphaFoldDB" id="A0A433QJW8"/>
<comment type="caution">
    <text evidence="2">The sequence shown here is derived from an EMBL/GenBank/DDBJ whole genome shotgun (WGS) entry which is preliminary data.</text>
</comment>
<evidence type="ECO:0000256" key="1">
    <source>
        <dbReference type="SAM" id="Phobius"/>
    </source>
</evidence>
<evidence type="ECO:0000313" key="3">
    <source>
        <dbReference type="Proteomes" id="UP000274822"/>
    </source>
</evidence>
<protein>
    <submittedName>
        <fullName evidence="2">Uncharacterized protein</fullName>
    </submittedName>
</protein>
<keyword evidence="1" id="KW-0812">Transmembrane</keyword>
<dbReference type="Proteomes" id="UP000274822">
    <property type="component" value="Unassembled WGS sequence"/>
</dbReference>
<proteinExistence type="predicted"/>
<keyword evidence="3" id="KW-1185">Reference proteome</keyword>
<accession>A0A433QJW8</accession>
<organism evidence="2 3">
    <name type="scientific">Jimgerdemannia flammicorona</name>
    <dbReference type="NCBI Taxonomy" id="994334"/>
    <lineage>
        <taxon>Eukaryota</taxon>
        <taxon>Fungi</taxon>
        <taxon>Fungi incertae sedis</taxon>
        <taxon>Mucoromycota</taxon>
        <taxon>Mucoromycotina</taxon>
        <taxon>Endogonomycetes</taxon>
        <taxon>Endogonales</taxon>
        <taxon>Endogonaceae</taxon>
        <taxon>Jimgerdemannia</taxon>
    </lineage>
</organism>
<name>A0A433QJW8_9FUNG</name>
<reference evidence="2 3" key="1">
    <citation type="journal article" date="2018" name="New Phytol.">
        <title>Phylogenomics of Endogonaceae and evolution of mycorrhizas within Mucoromycota.</title>
        <authorList>
            <person name="Chang Y."/>
            <person name="Desiro A."/>
            <person name="Na H."/>
            <person name="Sandor L."/>
            <person name="Lipzen A."/>
            <person name="Clum A."/>
            <person name="Barry K."/>
            <person name="Grigoriev I.V."/>
            <person name="Martin F.M."/>
            <person name="Stajich J.E."/>
            <person name="Smith M.E."/>
            <person name="Bonito G."/>
            <person name="Spatafora J.W."/>
        </authorList>
    </citation>
    <scope>NUCLEOTIDE SEQUENCE [LARGE SCALE GENOMIC DNA]</scope>
    <source>
        <strain evidence="2 3">AD002</strain>
    </source>
</reference>
<gene>
    <name evidence="2" type="ORF">BC938DRAFT_479885</name>
</gene>
<keyword evidence="1" id="KW-0472">Membrane</keyword>